<dbReference type="STRING" id="59919.PMM0864"/>
<gene>
    <name evidence="2" type="ordered locus">PMM0864</name>
</gene>
<dbReference type="eggNOG" id="ENOG5030VCY">
    <property type="taxonomic scope" value="Bacteria"/>
</dbReference>
<dbReference type="AlphaFoldDB" id="Q7TUA1"/>
<dbReference type="EMBL" id="BX548174">
    <property type="protein sequence ID" value="CAE19323.1"/>
    <property type="molecule type" value="Genomic_DNA"/>
</dbReference>
<keyword evidence="1" id="KW-1133">Transmembrane helix</keyword>
<dbReference type="OrthoDB" id="458740at2"/>
<name>Q7TUA1_PROMP</name>
<dbReference type="HOGENOM" id="CLU_2261278_0_0_3"/>
<evidence type="ECO:0000313" key="3">
    <source>
        <dbReference type="Proteomes" id="UP000001026"/>
    </source>
</evidence>
<evidence type="ECO:0000256" key="1">
    <source>
        <dbReference type="SAM" id="Phobius"/>
    </source>
</evidence>
<protein>
    <submittedName>
        <fullName evidence="2">Possible Fusion glycoprotein F0</fullName>
    </submittedName>
</protein>
<accession>Q7TUA1</accession>
<evidence type="ECO:0000313" key="2">
    <source>
        <dbReference type="EMBL" id="CAE19323.1"/>
    </source>
</evidence>
<keyword evidence="1" id="KW-0812">Transmembrane</keyword>
<dbReference type="KEGG" id="pmm:PMM0864"/>
<sequence>MKKIIYKPFFSIVMIGFLFIALPISTYAESFNNVGDLFIVGQQKTIINYEKSQPSSIDNPVVDPNFNAMRDVDAESSSTSIYIVIGLLVAATLIPLATWWYFSK</sequence>
<reference evidence="2 3" key="1">
    <citation type="journal article" date="2003" name="Nature">
        <title>Genome divergence in two Prochlorococcus ecotypes reflects oceanic niche differentiation.</title>
        <authorList>
            <person name="Rocap G."/>
            <person name="Larimer F.W."/>
            <person name="Lamerdin J.E."/>
            <person name="Malfatti S."/>
            <person name="Chain P."/>
            <person name="Ahlgren N.A."/>
            <person name="Arellano A."/>
            <person name="Coleman M."/>
            <person name="Hauser L."/>
            <person name="Hess W.R."/>
            <person name="Johnson Z.I."/>
            <person name="Land M.L."/>
            <person name="Lindell D."/>
            <person name="Post A.F."/>
            <person name="Regala W."/>
            <person name="Shah M."/>
            <person name="Shaw S.L."/>
            <person name="Steglich C."/>
            <person name="Sullivan M.B."/>
            <person name="Ting C.S."/>
            <person name="Tolonen A."/>
            <person name="Webb E.A."/>
            <person name="Zinser E.R."/>
            <person name="Chisholm S.W."/>
        </authorList>
    </citation>
    <scope>NUCLEOTIDE SEQUENCE [LARGE SCALE GENOMIC DNA]</scope>
    <source>
        <strain evidence="3">CCMP1986 / NIES-2087 / MED4</strain>
    </source>
</reference>
<dbReference type="RefSeq" id="WP_011132498.1">
    <property type="nucleotide sequence ID" value="NC_005072.1"/>
</dbReference>
<organism evidence="2 3">
    <name type="scientific">Prochlorococcus marinus subsp. pastoris (strain CCMP1986 / NIES-2087 / MED4)</name>
    <dbReference type="NCBI Taxonomy" id="59919"/>
    <lineage>
        <taxon>Bacteria</taxon>
        <taxon>Bacillati</taxon>
        <taxon>Cyanobacteriota</taxon>
        <taxon>Cyanophyceae</taxon>
        <taxon>Synechococcales</taxon>
        <taxon>Prochlorococcaceae</taxon>
        <taxon>Prochlorococcus</taxon>
    </lineage>
</organism>
<keyword evidence="1" id="KW-0472">Membrane</keyword>
<feature type="transmembrane region" description="Helical" evidence="1">
    <location>
        <begin position="81"/>
        <end position="102"/>
    </location>
</feature>
<proteinExistence type="predicted"/>
<feature type="transmembrane region" description="Helical" evidence="1">
    <location>
        <begin position="9"/>
        <end position="28"/>
    </location>
</feature>
<dbReference type="Proteomes" id="UP000001026">
    <property type="component" value="Chromosome"/>
</dbReference>